<dbReference type="Proteomes" id="UP000589552">
    <property type="component" value="Unassembled WGS sequence"/>
</dbReference>
<evidence type="ECO:0000256" key="6">
    <source>
        <dbReference type="SAM" id="Phobius"/>
    </source>
</evidence>
<feature type="transmembrane region" description="Helical" evidence="6">
    <location>
        <begin position="189"/>
        <end position="210"/>
    </location>
</feature>
<dbReference type="EMBL" id="JABAGA010000002">
    <property type="protein sequence ID" value="NMF08858.1"/>
    <property type="molecule type" value="Genomic_DNA"/>
</dbReference>
<keyword evidence="5 6" id="KW-0472">Membrane</keyword>
<dbReference type="Pfam" id="PF01810">
    <property type="entry name" value="LysE"/>
    <property type="match status" value="1"/>
</dbReference>
<accession>A0A7X9SVM3</accession>
<evidence type="ECO:0000313" key="8">
    <source>
        <dbReference type="Proteomes" id="UP000589552"/>
    </source>
</evidence>
<keyword evidence="3 6" id="KW-0812">Transmembrane</keyword>
<sequence>MTFASYLVLLGVWFAAICSPGPDLLCLVRIATRSRARGLAAAAGIVAGIVVWLVLTLAGLGALLAAAPWVLSALQIAGGAYLIWMGVSAVRAGARQSRSGGGSPLPLDDAPAPPSATRGAFLQGLFTNLSNPKAVIFFGAVFSRFVTPGMGLADQIFMVVVLAAVSLAWFGGVAWGLGLPRFADTLHRAGPWIDVVSGAVFLVLATVIIAEGVASL</sequence>
<feature type="transmembrane region" description="Helical" evidence="6">
    <location>
        <begin position="69"/>
        <end position="90"/>
    </location>
</feature>
<evidence type="ECO:0000256" key="2">
    <source>
        <dbReference type="ARBA" id="ARBA00022475"/>
    </source>
</evidence>
<feature type="transmembrane region" description="Helical" evidence="6">
    <location>
        <begin position="156"/>
        <end position="177"/>
    </location>
</feature>
<dbReference type="PANTHER" id="PTHR30086">
    <property type="entry name" value="ARGININE EXPORTER PROTEIN ARGO"/>
    <property type="match status" value="1"/>
</dbReference>
<dbReference type="PANTHER" id="PTHR30086:SF17">
    <property type="entry name" value="LYSE FAMILY TRANSLOCATOR"/>
    <property type="match status" value="1"/>
</dbReference>
<organism evidence="7 8">
    <name type="scientific">Corynebacterium xerosis</name>
    <dbReference type="NCBI Taxonomy" id="1725"/>
    <lineage>
        <taxon>Bacteria</taxon>
        <taxon>Bacillati</taxon>
        <taxon>Actinomycetota</taxon>
        <taxon>Actinomycetes</taxon>
        <taxon>Mycobacteriales</taxon>
        <taxon>Corynebacteriaceae</taxon>
        <taxon>Corynebacterium</taxon>
    </lineage>
</organism>
<dbReference type="InterPro" id="IPR001123">
    <property type="entry name" value="LeuE-type"/>
</dbReference>
<name>A0A7X9SVM3_9CORY</name>
<comment type="subcellular location">
    <subcellularLocation>
        <location evidence="1">Cell membrane</location>
        <topology evidence="1">Multi-pass membrane protein</topology>
    </subcellularLocation>
</comment>
<keyword evidence="2" id="KW-1003">Cell membrane</keyword>
<evidence type="ECO:0000256" key="1">
    <source>
        <dbReference type="ARBA" id="ARBA00004651"/>
    </source>
</evidence>
<dbReference type="RefSeq" id="WP_168937519.1">
    <property type="nucleotide sequence ID" value="NZ_JABAGA010000002.1"/>
</dbReference>
<evidence type="ECO:0000256" key="4">
    <source>
        <dbReference type="ARBA" id="ARBA00022989"/>
    </source>
</evidence>
<protein>
    <submittedName>
        <fullName evidence="7">LysE family transporter</fullName>
    </submittedName>
</protein>
<dbReference type="AlphaFoldDB" id="A0A7X9SVM3"/>
<evidence type="ECO:0000256" key="3">
    <source>
        <dbReference type="ARBA" id="ARBA00022692"/>
    </source>
</evidence>
<evidence type="ECO:0000256" key="5">
    <source>
        <dbReference type="ARBA" id="ARBA00023136"/>
    </source>
</evidence>
<keyword evidence="4 6" id="KW-1133">Transmembrane helix</keyword>
<gene>
    <name evidence="7" type="ORF">HF852_04425</name>
</gene>
<proteinExistence type="predicted"/>
<dbReference type="PIRSF" id="PIRSF006324">
    <property type="entry name" value="LeuE"/>
    <property type="match status" value="1"/>
</dbReference>
<feature type="transmembrane region" description="Helical" evidence="6">
    <location>
        <begin position="39"/>
        <end position="63"/>
    </location>
</feature>
<dbReference type="GO" id="GO:0005886">
    <property type="term" value="C:plasma membrane"/>
    <property type="evidence" value="ECO:0007669"/>
    <property type="project" value="UniProtKB-SubCell"/>
</dbReference>
<feature type="transmembrane region" description="Helical" evidence="6">
    <location>
        <begin position="6"/>
        <end position="27"/>
    </location>
</feature>
<dbReference type="GO" id="GO:0015171">
    <property type="term" value="F:amino acid transmembrane transporter activity"/>
    <property type="evidence" value="ECO:0007669"/>
    <property type="project" value="TreeGrafter"/>
</dbReference>
<evidence type="ECO:0000313" key="7">
    <source>
        <dbReference type="EMBL" id="NMF08858.1"/>
    </source>
</evidence>
<comment type="caution">
    <text evidence="7">The sequence shown here is derived from an EMBL/GenBank/DDBJ whole genome shotgun (WGS) entry which is preliminary data.</text>
</comment>
<reference evidence="7 8" key="1">
    <citation type="submission" date="2020-04" db="EMBL/GenBank/DDBJ databases">
        <authorList>
            <person name="Hitch T.C.A."/>
            <person name="Wylensek D."/>
            <person name="Clavel T."/>
        </authorList>
    </citation>
    <scope>NUCLEOTIDE SEQUENCE [LARGE SCALE GENOMIC DNA]</scope>
    <source>
        <strain evidence="7 8">BL-383-APC-2I</strain>
    </source>
</reference>